<dbReference type="Proteomes" id="UP000800200">
    <property type="component" value="Unassembled WGS sequence"/>
</dbReference>
<evidence type="ECO:0000313" key="2">
    <source>
        <dbReference type="Proteomes" id="UP000800200"/>
    </source>
</evidence>
<dbReference type="InterPro" id="IPR036874">
    <property type="entry name" value="Carbonic_anhydrase_sf"/>
</dbReference>
<keyword evidence="2" id="KW-1185">Reference proteome</keyword>
<dbReference type="Gene3D" id="3.40.1050.10">
    <property type="entry name" value="Carbonic anhydrase"/>
    <property type="match status" value="1"/>
</dbReference>
<dbReference type="OrthoDB" id="10248475at2759"/>
<dbReference type="GO" id="GO:0008270">
    <property type="term" value="F:zinc ion binding"/>
    <property type="evidence" value="ECO:0007669"/>
    <property type="project" value="InterPro"/>
</dbReference>
<gene>
    <name evidence="1" type="ORF">K469DRAFT_652253</name>
</gene>
<dbReference type="AlphaFoldDB" id="A0A6A6ERR0"/>
<dbReference type="GO" id="GO:0004089">
    <property type="term" value="F:carbonate dehydratase activity"/>
    <property type="evidence" value="ECO:0007669"/>
    <property type="project" value="InterPro"/>
</dbReference>
<proteinExistence type="predicted"/>
<reference evidence="1" key="1">
    <citation type="journal article" date="2020" name="Stud. Mycol.">
        <title>101 Dothideomycetes genomes: a test case for predicting lifestyles and emergence of pathogens.</title>
        <authorList>
            <person name="Haridas S."/>
            <person name="Albert R."/>
            <person name="Binder M."/>
            <person name="Bloem J."/>
            <person name="Labutti K."/>
            <person name="Salamov A."/>
            <person name="Andreopoulos B."/>
            <person name="Baker S."/>
            <person name="Barry K."/>
            <person name="Bills G."/>
            <person name="Bluhm B."/>
            <person name="Cannon C."/>
            <person name="Castanera R."/>
            <person name="Culley D."/>
            <person name="Daum C."/>
            <person name="Ezra D."/>
            <person name="Gonzalez J."/>
            <person name="Henrissat B."/>
            <person name="Kuo A."/>
            <person name="Liang C."/>
            <person name="Lipzen A."/>
            <person name="Lutzoni F."/>
            <person name="Magnuson J."/>
            <person name="Mondo S."/>
            <person name="Nolan M."/>
            <person name="Ohm R."/>
            <person name="Pangilinan J."/>
            <person name="Park H.-J."/>
            <person name="Ramirez L."/>
            <person name="Alfaro M."/>
            <person name="Sun H."/>
            <person name="Tritt A."/>
            <person name="Yoshinaga Y."/>
            <person name="Zwiers L.-H."/>
            <person name="Turgeon B."/>
            <person name="Goodwin S."/>
            <person name="Spatafora J."/>
            <person name="Crous P."/>
            <person name="Grigoriev I."/>
        </authorList>
    </citation>
    <scope>NUCLEOTIDE SEQUENCE</scope>
    <source>
        <strain evidence="1">CBS 207.26</strain>
    </source>
</reference>
<evidence type="ECO:0000313" key="1">
    <source>
        <dbReference type="EMBL" id="KAF2193713.1"/>
    </source>
</evidence>
<accession>A0A6A6ERR0</accession>
<name>A0A6A6ERR0_9PEZI</name>
<dbReference type="SUPFAM" id="SSF53056">
    <property type="entry name" value="beta-carbonic anhydrase, cab"/>
    <property type="match status" value="1"/>
</dbReference>
<organism evidence="1 2">
    <name type="scientific">Zopfia rhizophila CBS 207.26</name>
    <dbReference type="NCBI Taxonomy" id="1314779"/>
    <lineage>
        <taxon>Eukaryota</taxon>
        <taxon>Fungi</taxon>
        <taxon>Dikarya</taxon>
        <taxon>Ascomycota</taxon>
        <taxon>Pezizomycotina</taxon>
        <taxon>Dothideomycetes</taxon>
        <taxon>Dothideomycetes incertae sedis</taxon>
        <taxon>Zopfiaceae</taxon>
        <taxon>Zopfia</taxon>
    </lineage>
</organism>
<sequence length="74" mass="8092">MRQSRLTIIVSCSETDPRLDPSRYFNLTANTSSVVKTVGGRTVSAINSLYSMEASTQIGMVIVLQHTGKRTKTS</sequence>
<protein>
    <submittedName>
        <fullName evidence="1">Uncharacterized protein</fullName>
    </submittedName>
</protein>
<dbReference type="EMBL" id="ML994613">
    <property type="protein sequence ID" value="KAF2193713.1"/>
    <property type="molecule type" value="Genomic_DNA"/>
</dbReference>